<feature type="transmembrane region" description="Helical" evidence="1">
    <location>
        <begin position="21"/>
        <end position="44"/>
    </location>
</feature>
<organism evidence="2 3">
    <name type="scientific">Portunus trituberculatus</name>
    <name type="common">Swimming crab</name>
    <name type="synonym">Neptunus trituberculatus</name>
    <dbReference type="NCBI Taxonomy" id="210409"/>
    <lineage>
        <taxon>Eukaryota</taxon>
        <taxon>Metazoa</taxon>
        <taxon>Ecdysozoa</taxon>
        <taxon>Arthropoda</taxon>
        <taxon>Crustacea</taxon>
        <taxon>Multicrustacea</taxon>
        <taxon>Malacostraca</taxon>
        <taxon>Eumalacostraca</taxon>
        <taxon>Eucarida</taxon>
        <taxon>Decapoda</taxon>
        <taxon>Pleocyemata</taxon>
        <taxon>Brachyura</taxon>
        <taxon>Eubrachyura</taxon>
        <taxon>Portunoidea</taxon>
        <taxon>Portunidae</taxon>
        <taxon>Portuninae</taxon>
        <taxon>Portunus</taxon>
    </lineage>
</organism>
<keyword evidence="1" id="KW-0472">Membrane</keyword>
<comment type="caution">
    <text evidence="2">The sequence shown here is derived from an EMBL/GenBank/DDBJ whole genome shotgun (WGS) entry which is preliminary data.</text>
</comment>
<keyword evidence="1" id="KW-1133">Transmembrane helix</keyword>
<keyword evidence="1" id="KW-0812">Transmembrane</keyword>
<evidence type="ECO:0000313" key="3">
    <source>
        <dbReference type="Proteomes" id="UP000324222"/>
    </source>
</evidence>
<gene>
    <name evidence="2" type="ORF">E2C01_094282</name>
</gene>
<reference evidence="2 3" key="1">
    <citation type="submission" date="2019-05" db="EMBL/GenBank/DDBJ databases">
        <title>Another draft genome of Portunus trituberculatus and its Hox gene families provides insights of decapod evolution.</title>
        <authorList>
            <person name="Jeong J.-H."/>
            <person name="Song I."/>
            <person name="Kim S."/>
            <person name="Choi T."/>
            <person name="Kim D."/>
            <person name="Ryu S."/>
            <person name="Kim W."/>
        </authorList>
    </citation>
    <scope>NUCLEOTIDE SEQUENCE [LARGE SCALE GENOMIC DNA]</scope>
    <source>
        <tissue evidence="2">Muscle</tissue>
    </source>
</reference>
<evidence type="ECO:0000313" key="2">
    <source>
        <dbReference type="EMBL" id="MPC98896.1"/>
    </source>
</evidence>
<protein>
    <submittedName>
        <fullName evidence="2">Uncharacterized protein</fullName>
    </submittedName>
</protein>
<proteinExistence type="predicted"/>
<dbReference type="AlphaFoldDB" id="A0A5B7JX65"/>
<dbReference type="EMBL" id="VSRR010116048">
    <property type="protein sequence ID" value="MPC98896.1"/>
    <property type="molecule type" value="Genomic_DNA"/>
</dbReference>
<sequence>MNMETRSKSLPMQLCSYAFQWVAFIDLIIIIIIIIIFFFHFGLFPSVIVH</sequence>
<name>A0A5B7JX65_PORTR</name>
<evidence type="ECO:0000256" key="1">
    <source>
        <dbReference type="SAM" id="Phobius"/>
    </source>
</evidence>
<keyword evidence="3" id="KW-1185">Reference proteome</keyword>
<accession>A0A5B7JX65</accession>
<dbReference type="Proteomes" id="UP000324222">
    <property type="component" value="Unassembled WGS sequence"/>
</dbReference>